<proteinExistence type="inferred from homology"/>
<keyword evidence="5" id="KW-1185">Reference proteome</keyword>
<dbReference type="InterPro" id="IPR001509">
    <property type="entry name" value="Epimerase_deHydtase"/>
</dbReference>
<feature type="domain" description="DUF1731" evidence="3">
    <location>
        <begin position="247"/>
        <end position="293"/>
    </location>
</feature>
<dbReference type="Pfam" id="PF01370">
    <property type="entry name" value="Epimerase"/>
    <property type="match status" value="1"/>
</dbReference>
<name>A0ABT4QGB6_9BACL</name>
<dbReference type="CDD" id="cd05242">
    <property type="entry name" value="SDR_a8"/>
    <property type="match status" value="1"/>
</dbReference>
<evidence type="ECO:0000256" key="1">
    <source>
        <dbReference type="ARBA" id="ARBA00009353"/>
    </source>
</evidence>
<evidence type="ECO:0000313" key="4">
    <source>
        <dbReference type="EMBL" id="MCZ8515918.1"/>
    </source>
</evidence>
<protein>
    <submittedName>
        <fullName evidence="4">TIGR01777 family oxidoreductase</fullName>
    </submittedName>
</protein>
<organism evidence="4 5">
    <name type="scientific">Paenibacillus gyeongsangnamensis</name>
    <dbReference type="NCBI Taxonomy" id="3388067"/>
    <lineage>
        <taxon>Bacteria</taxon>
        <taxon>Bacillati</taxon>
        <taxon>Bacillota</taxon>
        <taxon>Bacilli</taxon>
        <taxon>Bacillales</taxon>
        <taxon>Paenibacillaceae</taxon>
        <taxon>Paenibacillus</taxon>
    </lineage>
</organism>
<accession>A0ABT4QGB6</accession>
<dbReference type="Proteomes" id="UP001527882">
    <property type="component" value="Unassembled WGS sequence"/>
</dbReference>
<dbReference type="PANTHER" id="PTHR11092:SF0">
    <property type="entry name" value="EPIMERASE FAMILY PROTEIN SDR39U1"/>
    <property type="match status" value="1"/>
</dbReference>
<comment type="similarity">
    <text evidence="1">Belongs to the NAD(P)-dependent epimerase/dehydratase family. SDR39U1 subfamily.</text>
</comment>
<evidence type="ECO:0000259" key="2">
    <source>
        <dbReference type="Pfam" id="PF01370"/>
    </source>
</evidence>
<dbReference type="NCBIfam" id="TIGR01777">
    <property type="entry name" value="yfcH"/>
    <property type="match status" value="1"/>
</dbReference>
<sequence>MKVVITGGAGFVGRHLTEYYLEKKATVVCVSRQKRKSDNPLLRYVTWEDLEKSVKPIEGADAIVNLAGETINQRWTSSAKERILKSRLDAVERVRSMIERLDYKPVLVNASGISIYGASETDTFTEESELFTGDFLSSVVDQWEAAAEQIPDTRVVLLRVGIVLGKDGGAFPKMSKPFQFGLGGRIGTGRQILSWIHIDDMIRLIDFCVEKDELEGPVNATAPQAVTNDEFGRTLANVMGKPYSFPVPAFVMKLMFGELASLLLEGQRVLPNVAISHGFHFHYPILKPAMEDLTGSLGTTLQKR</sequence>
<evidence type="ECO:0000259" key="3">
    <source>
        <dbReference type="Pfam" id="PF08338"/>
    </source>
</evidence>
<dbReference type="PANTHER" id="PTHR11092">
    <property type="entry name" value="SUGAR NUCLEOTIDE EPIMERASE RELATED"/>
    <property type="match status" value="1"/>
</dbReference>
<dbReference type="Gene3D" id="3.40.50.720">
    <property type="entry name" value="NAD(P)-binding Rossmann-like Domain"/>
    <property type="match status" value="1"/>
</dbReference>
<feature type="domain" description="NAD-dependent epimerase/dehydratase" evidence="2">
    <location>
        <begin position="3"/>
        <end position="212"/>
    </location>
</feature>
<dbReference type="Pfam" id="PF08338">
    <property type="entry name" value="DUF1731"/>
    <property type="match status" value="1"/>
</dbReference>
<dbReference type="InterPro" id="IPR010099">
    <property type="entry name" value="SDR39U1"/>
</dbReference>
<comment type="caution">
    <text evidence="4">The sequence shown here is derived from an EMBL/GenBank/DDBJ whole genome shotgun (WGS) entry which is preliminary data.</text>
</comment>
<reference evidence="4 5" key="1">
    <citation type="submission" date="2022-12" db="EMBL/GenBank/DDBJ databases">
        <title>Draft genome sequence of Paenibacillus sp. dW9.</title>
        <authorList>
            <person name="Choi E.-W."/>
            <person name="Kim D.-U."/>
        </authorList>
    </citation>
    <scope>NUCLEOTIDE SEQUENCE [LARGE SCALE GENOMIC DNA]</scope>
    <source>
        <strain evidence="5">dW9</strain>
    </source>
</reference>
<dbReference type="InterPro" id="IPR036291">
    <property type="entry name" value="NAD(P)-bd_dom_sf"/>
</dbReference>
<gene>
    <name evidence="4" type="ORF">O9H85_26670</name>
</gene>
<evidence type="ECO:0000313" key="5">
    <source>
        <dbReference type="Proteomes" id="UP001527882"/>
    </source>
</evidence>
<dbReference type="SUPFAM" id="SSF51735">
    <property type="entry name" value="NAD(P)-binding Rossmann-fold domains"/>
    <property type="match status" value="1"/>
</dbReference>
<dbReference type="InterPro" id="IPR013549">
    <property type="entry name" value="DUF1731"/>
</dbReference>
<dbReference type="EMBL" id="JAQAGZ010000020">
    <property type="protein sequence ID" value="MCZ8515918.1"/>
    <property type="molecule type" value="Genomic_DNA"/>
</dbReference>
<dbReference type="RefSeq" id="WP_269884450.1">
    <property type="nucleotide sequence ID" value="NZ_JAQAGZ010000020.1"/>
</dbReference>